<proteinExistence type="predicted"/>
<evidence type="ECO:0000313" key="2">
    <source>
        <dbReference type="EMBL" id="RCV34243.1"/>
    </source>
</evidence>
<dbReference type="RefSeq" id="XP_004978094.1">
    <property type="nucleotide sequence ID" value="XM_004978037.2"/>
</dbReference>
<evidence type="ECO:0008006" key="5">
    <source>
        <dbReference type="Google" id="ProtNLM"/>
    </source>
</evidence>
<dbReference type="OrthoDB" id="641320at2759"/>
<reference evidence="2" key="2">
    <citation type="submission" date="2015-07" db="EMBL/GenBank/DDBJ databases">
        <authorList>
            <person name="Noorani M."/>
        </authorList>
    </citation>
    <scope>NUCLEOTIDE SEQUENCE</scope>
    <source>
        <strain evidence="2">Yugu1</strain>
    </source>
</reference>
<keyword evidence="4" id="KW-1185">Reference proteome</keyword>
<sequence length="508" mass="58291">METEAVALPEDALAGVFRRLPPLLPHQLPRSVRGIFINYIDHGRPHLFARPSSSTASPPATSPEIDGLLSFMPNDPGTDWWSVMDHCDGLLLCSVERERRLCVCNPATQRWALLPPPRAEAITISRYAGACLAFDPAVSPHHEVVLLPDVPRKPMRPDSWKVQKKRPRRRQQEIHEPFCLDSLFASLDGTTLVAEDTTHGEEFQRGSPPPQVSPDLSMDEEDREPDDPCRLMEWPPSPFRLDVFSSRTGQWEDRSFVREGESVGTVEDMRLDVSKRMGSTTRRRCAVFRQRVLYVHYHRAFIMRLALSDGKYRLIKTPTDADNVKPYLGRLAKEVCFGIVREGHLRVWVLIESGEKAEWVLRYQDDLRHCAHHSRSLYRSGTLMAGPWTVIEENNVNVRGSDDKAETLTKENLEWDSDNDDILSVDVRSEESYWGISFDILGFHPYKKVVYLTEPFGVLAYHLNTSNVQYLGNSRPKCYYRNYSNGIYESFVYTPCVIRELQEDNISW</sequence>
<dbReference type="Gramene" id="KQK97814">
    <property type="protein sequence ID" value="KQK97814"/>
    <property type="gene ID" value="SETIT_012793mg"/>
</dbReference>
<protein>
    <recommendedName>
        <fullName evidence="5">F-box associated domain-containing protein</fullName>
    </recommendedName>
</protein>
<dbReference type="EnsemblPlants" id="KQK97814">
    <property type="protein sequence ID" value="KQK97814"/>
    <property type="gene ID" value="SETIT_012793mg"/>
</dbReference>
<dbReference type="Proteomes" id="UP000004995">
    <property type="component" value="Unassembled WGS sequence"/>
</dbReference>
<dbReference type="EMBL" id="AGNK02004404">
    <property type="status" value="NOT_ANNOTATED_CDS"/>
    <property type="molecule type" value="Genomic_DNA"/>
</dbReference>
<dbReference type="eggNOG" id="ENOG502R3XE">
    <property type="taxonomic scope" value="Eukaryota"/>
</dbReference>
<organism evidence="2">
    <name type="scientific">Setaria italica</name>
    <name type="common">Foxtail millet</name>
    <name type="synonym">Panicum italicum</name>
    <dbReference type="NCBI Taxonomy" id="4555"/>
    <lineage>
        <taxon>Eukaryota</taxon>
        <taxon>Viridiplantae</taxon>
        <taxon>Streptophyta</taxon>
        <taxon>Embryophyta</taxon>
        <taxon>Tracheophyta</taxon>
        <taxon>Spermatophyta</taxon>
        <taxon>Magnoliopsida</taxon>
        <taxon>Liliopsida</taxon>
        <taxon>Poales</taxon>
        <taxon>Poaceae</taxon>
        <taxon>PACMAD clade</taxon>
        <taxon>Panicoideae</taxon>
        <taxon>Panicodae</taxon>
        <taxon>Paniceae</taxon>
        <taxon>Cenchrinae</taxon>
        <taxon>Setaria</taxon>
    </lineage>
</organism>
<dbReference type="KEGG" id="sita:101754822"/>
<gene>
    <name evidence="3" type="primary">LOC101754822</name>
    <name evidence="2" type="ORF">SETIT_7G145600v2</name>
</gene>
<evidence type="ECO:0000313" key="3">
    <source>
        <dbReference type="EnsemblPlants" id="KQK97814"/>
    </source>
</evidence>
<reference evidence="2 4" key="1">
    <citation type="journal article" date="2012" name="Nat. Biotechnol.">
        <title>Reference genome sequence of the model plant Setaria.</title>
        <authorList>
            <person name="Bennetzen J.L."/>
            <person name="Schmutz J."/>
            <person name="Wang H."/>
            <person name="Percifield R."/>
            <person name="Hawkins J."/>
            <person name="Pontaroli A.C."/>
            <person name="Estep M."/>
            <person name="Feng L."/>
            <person name="Vaughn J.N."/>
            <person name="Grimwood J."/>
            <person name="Jenkins J."/>
            <person name="Barry K."/>
            <person name="Lindquist E."/>
            <person name="Hellsten U."/>
            <person name="Deshpande S."/>
            <person name="Wang X."/>
            <person name="Wu X."/>
            <person name="Mitros T."/>
            <person name="Triplett J."/>
            <person name="Yang X."/>
            <person name="Ye C.Y."/>
            <person name="Mauro-Herrera M."/>
            <person name="Wang L."/>
            <person name="Li P."/>
            <person name="Sharma M."/>
            <person name="Sharma R."/>
            <person name="Ronald P.C."/>
            <person name="Panaud O."/>
            <person name="Kellogg E.A."/>
            <person name="Brutnell T.P."/>
            <person name="Doust A.N."/>
            <person name="Tuskan G.A."/>
            <person name="Rokhsar D."/>
            <person name="Devos K.M."/>
        </authorList>
    </citation>
    <scope>NUCLEOTIDE SEQUENCE [LARGE SCALE GENOMIC DNA]</scope>
    <source>
        <strain evidence="4">cv. Yugu1</strain>
        <strain evidence="2">Yugu1</strain>
    </source>
</reference>
<dbReference type="PANTHER" id="PTHR34591">
    <property type="entry name" value="OS03G0653100 PROTEIN-RELATED"/>
    <property type="match status" value="1"/>
</dbReference>
<dbReference type="PANTHER" id="PTHR34591:SF21">
    <property type="entry name" value="F-BOX DOMAIN CONTAINING PROTEIN, EXPRESSED"/>
    <property type="match status" value="1"/>
</dbReference>
<dbReference type="AlphaFoldDB" id="K3YEX6"/>
<dbReference type="HOGENOM" id="CLU_030606_0_0_1"/>
<evidence type="ECO:0000313" key="4">
    <source>
        <dbReference type="Proteomes" id="UP000004995"/>
    </source>
</evidence>
<feature type="region of interest" description="Disordered" evidence="1">
    <location>
        <begin position="199"/>
        <end position="228"/>
    </location>
</feature>
<name>K3YEX6_SETIT</name>
<accession>K3YEX6</accession>
<evidence type="ECO:0000256" key="1">
    <source>
        <dbReference type="SAM" id="MobiDB-lite"/>
    </source>
</evidence>
<dbReference type="EMBL" id="CM003534">
    <property type="protein sequence ID" value="RCV34243.1"/>
    <property type="molecule type" value="Genomic_DNA"/>
</dbReference>
<dbReference type="GeneID" id="101754822"/>
<reference evidence="3" key="3">
    <citation type="submission" date="2018-08" db="UniProtKB">
        <authorList>
            <consortium name="EnsemblPlants"/>
        </authorList>
    </citation>
    <scope>IDENTIFICATION</scope>
    <source>
        <strain evidence="3">Yugu1</strain>
    </source>
</reference>
<dbReference type="OMA" id="QEDNISW"/>